<dbReference type="Pfam" id="PF25797">
    <property type="entry name" value="PDF2_C"/>
    <property type="match status" value="1"/>
</dbReference>
<evidence type="ECO:0000256" key="5">
    <source>
        <dbReference type="ARBA" id="ARBA00023242"/>
    </source>
</evidence>
<evidence type="ECO:0000256" key="1">
    <source>
        <dbReference type="ARBA" id="ARBA00023015"/>
    </source>
</evidence>
<evidence type="ECO:0000256" key="4">
    <source>
        <dbReference type="ARBA" id="ARBA00023163"/>
    </source>
</evidence>
<dbReference type="InterPro" id="IPR042160">
    <property type="entry name" value="HD-Zip_IV"/>
</dbReference>
<evidence type="ECO:0000256" key="6">
    <source>
        <dbReference type="SAM" id="Coils"/>
    </source>
</evidence>
<keyword evidence="3" id="KW-0371">Homeobox</keyword>
<keyword evidence="2" id="KW-0238">DNA-binding</keyword>
<comment type="caution">
    <text evidence="8">The sequence shown here is derived from an EMBL/GenBank/DDBJ whole genome shotgun (WGS) entry which is preliminary data.</text>
</comment>
<evidence type="ECO:0000313" key="9">
    <source>
        <dbReference type="Proteomes" id="UP001642360"/>
    </source>
</evidence>
<dbReference type="InterPro" id="IPR057993">
    <property type="entry name" value="HD-Zip_IV_C"/>
</dbReference>
<sequence>MAKKALVLKKTTNHSVATLRNNFNSLKTPFPVVGAVEYAQSGKADMSALRAENERVSRENLALRESLNKVKCQGCRVSSSKAEEHQPSLHRLQVENDKLKEELEKVYNVLANAMGKPVTQIPSFSPGHVSLLSVPEEKISFQGTRGSSIDLNIALGNSKSPPSPNQFNGIQEKDISPMIETAVSAVPELLKLLQIDYPFWFKSRIDGRYVIDNCVYDWKYPKVNTSKNVLARMESSKVSGLVRMSATRLLEMFLDSMYGKLHVLSPLVAPREFFFLRYCLQLDPQSWVIMDVSYDCFKEYTSPYRCWRLPSGCMIQDLHNGKSKARHDQPSKSVPLMVTWVENVVADDESLNHPLYSELVRSHQAYGAKRWVVTLQRMCERIKYSMGPRTTPSHGPEGGRMKIMRLSQRMVKNFCAILSMPDEPEFPNLSEGNSSDIRISIRKSNEEGHPGMFVCAATSLWLPQSLQTLFNFFNDGRLRAQWDVLSNGNQTNEIAQIRVGTHPGNCISLIQPFIPNEQNRLILQESCIDSLGALVVYAPIHSSDINSAINSEENKTNIQILPSGILISVDGRSDNGTGASSSTATTTKSVGSLVTVVYQLLACEDLTPQKLQKEPVANLTALIRTTAQKIQTALGCSGSD</sequence>
<keyword evidence="4" id="KW-0804">Transcription</keyword>
<dbReference type="InterPro" id="IPR002913">
    <property type="entry name" value="START_lipid-bd_dom"/>
</dbReference>
<evidence type="ECO:0000259" key="7">
    <source>
        <dbReference type="PROSITE" id="PS50848"/>
    </source>
</evidence>
<evidence type="ECO:0000256" key="3">
    <source>
        <dbReference type="ARBA" id="ARBA00023155"/>
    </source>
</evidence>
<keyword evidence="5" id="KW-0539">Nucleus</keyword>
<organism evidence="8 9">
    <name type="scientific">Ilex paraguariensis</name>
    <name type="common">yerba mate</name>
    <dbReference type="NCBI Taxonomy" id="185542"/>
    <lineage>
        <taxon>Eukaryota</taxon>
        <taxon>Viridiplantae</taxon>
        <taxon>Streptophyta</taxon>
        <taxon>Embryophyta</taxon>
        <taxon>Tracheophyta</taxon>
        <taxon>Spermatophyta</taxon>
        <taxon>Magnoliopsida</taxon>
        <taxon>eudicotyledons</taxon>
        <taxon>Gunneridae</taxon>
        <taxon>Pentapetalae</taxon>
        <taxon>asterids</taxon>
        <taxon>campanulids</taxon>
        <taxon>Aquifoliales</taxon>
        <taxon>Aquifoliaceae</taxon>
        <taxon>Ilex</taxon>
    </lineage>
</organism>
<gene>
    <name evidence="8" type="ORF">ILEXP_LOCUS21309</name>
</gene>
<dbReference type="SUPFAM" id="SSF55961">
    <property type="entry name" value="Bet v1-like"/>
    <property type="match status" value="2"/>
</dbReference>
<evidence type="ECO:0000256" key="2">
    <source>
        <dbReference type="ARBA" id="ARBA00023125"/>
    </source>
</evidence>
<dbReference type="PANTHER" id="PTHR45654">
    <property type="entry name" value="HOMEOBOX-LEUCINE ZIPPER PROTEIN MERISTEM L1"/>
    <property type="match status" value="1"/>
</dbReference>
<accession>A0ABC8S775</accession>
<dbReference type="PANTHER" id="PTHR45654:SF9">
    <property type="entry name" value="HOMEOBOX-LEUCINE ZIPPER PROTEIN HDG10-RELATED"/>
    <property type="match status" value="1"/>
</dbReference>
<dbReference type="SMART" id="SM00234">
    <property type="entry name" value="START"/>
    <property type="match status" value="1"/>
</dbReference>
<dbReference type="Gene3D" id="3.30.530.20">
    <property type="match status" value="1"/>
</dbReference>
<dbReference type="PROSITE" id="PS50848">
    <property type="entry name" value="START"/>
    <property type="match status" value="1"/>
</dbReference>
<dbReference type="Proteomes" id="UP001642360">
    <property type="component" value="Unassembled WGS sequence"/>
</dbReference>
<keyword evidence="9" id="KW-1185">Reference proteome</keyword>
<feature type="coiled-coil region" evidence="6">
    <location>
        <begin position="46"/>
        <end position="116"/>
    </location>
</feature>
<name>A0ABC8S775_9AQUA</name>
<proteinExistence type="predicted"/>
<dbReference type="AlphaFoldDB" id="A0ABC8S775"/>
<reference evidence="8 9" key="1">
    <citation type="submission" date="2024-02" db="EMBL/GenBank/DDBJ databases">
        <authorList>
            <person name="Vignale AGUSTIN F."/>
            <person name="Sosa J E."/>
            <person name="Modenutti C."/>
        </authorList>
    </citation>
    <scope>NUCLEOTIDE SEQUENCE [LARGE SCALE GENOMIC DNA]</scope>
</reference>
<protein>
    <recommendedName>
        <fullName evidence="7">START domain-containing protein</fullName>
    </recommendedName>
</protein>
<dbReference type="Pfam" id="PF01852">
    <property type="entry name" value="START"/>
    <property type="match status" value="1"/>
</dbReference>
<feature type="domain" description="START" evidence="7">
    <location>
        <begin position="217"/>
        <end position="384"/>
    </location>
</feature>
<keyword evidence="6" id="KW-0175">Coiled coil</keyword>
<keyword evidence="1" id="KW-0805">Transcription regulation</keyword>
<dbReference type="InterPro" id="IPR023393">
    <property type="entry name" value="START-like_dom_sf"/>
</dbReference>
<dbReference type="EMBL" id="CAUOFW020002337">
    <property type="protein sequence ID" value="CAK9153061.1"/>
    <property type="molecule type" value="Genomic_DNA"/>
</dbReference>
<dbReference type="GO" id="GO:0003677">
    <property type="term" value="F:DNA binding"/>
    <property type="evidence" value="ECO:0007669"/>
    <property type="project" value="UniProtKB-KW"/>
</dbReference>
<evidence type="ECO:0000313" key="8">
    <source>
        <dbReference type="EMBL" id="CAK9153061.1"/>
    </source>
</evidence>